<dbReference type="EMBL" id="CP051167">
    <property type="protein sequence ID" value="QIZ70742.1"/>
    <property type="molecule type" value="Genomic_DNA"/>
</dbReference>
<keyword evidence="6" id="KW-0511">Multifunctional enzyme</keyword>
<evidence type="ECO:0000256" key="9">
    <source>
        <dbReference type="SAM" id="MobiDB-lite"/>
    </source>
</evidence>
<dbReference type="PANTHER" id="PTHR32282">
    <property type="entry name" value="BINDING PROTEIN TRANSPEPTIDASE, PUTATIVE-RELATED"/>
    <property type="match status" value="1"/>
</dbReference>
<feature type="domain" description="Penicillin-binding protein transpeptidase" evidence="10">
    <location>
        <begin position="324"/>
        <end position="566"/>
    </location>
</feature>
<dbReference type="GO" id="GO:0009252">
    <property type="term" value="P:peptidoglycan biosynthetic process"/>
    <property type="evidence" value="ECO:0007669"/>
    <property type="project" value="InterPro"/>
</dbReference>
<dbReference type="GO" id="GO:0008658">
    <property type="term" value="F:penicillin binding"/>
    <property type="evidence" value="ECO:0007669"/>
    <property type="project" value="InterPro"/>
</dbReference>
<gene>
    <name evidence="12" type="primary">pbpC</name>
    <name evidence="12" type="ORF">HCG48_09235</name>
</gene>
<dbReference type="AlphaFoldDB" id="A0A6H1TVX4"/>
<dbReference type="InterPro" id="IPR036950">
    <property type="entry name" value="PBP_transglycosylase"/>
</dbReference>
<dbReference type="PANTHER" id="PTHR32282:SF15">
    <property type="entry name" value="PENICILLIN-BINDING PROTEIN 1C"/>
    <property type="match status" value="1"/>
</dbReference>
<name>A0A6H1TVX4_9CYAN</name>
<dbReference type="RefSeq" id="WP_168568897.1">
    <property type="nucleotide sequence ID" value="NZ_CP051167.1"/>
</dbReference>
<dbReference type="InterPro" id="IPR023346">
    <property type="entry name" value="Lysozyme-like_dom_sf"/>
</dbReference>
<dbReference type="KEGG" id="oxy:HCG48_09235"/>
<evidence type="ECO:0000256" key="4">
    <source>
        <dbReference type="ARBA" id="ARBA00022679"/>
    </source>
</evidence>
<keyword evidence="13" id="KW-1185">Reference proteome</keyword>
<dbReference type="Pfam" id="PF00912">
    <property type="entry name" value="Transgly"/>
    <property type="match status" value="1"/>
</dbReference>
<evidence type="ECO:0000256" key="3">
    <source>
        <dbReference type="ARBA" id="ARBA00022676"/>
    </source>
</evidence>
<evidence type="ECO:0000256" key="7">
    <source>
        <dbReference type="ARBA" id="ARBA00034000"/>
    </source>
</evidence>
<feature type="domain" description="Glycosyl transferase family 51" evidence="11">
    <location>
        <begin position="77"/>
        <end position="243"/>
    </location>
</feature>
<keyword evidence="2" id="KW-0645">Protease</keyword>
<evidence type="ECO:0000259" key="10">
    <source>
        <dbReference type="Pfam" id="PF00905"/>
    </source>
</evidence>
<evidence type="ECO:0000256" key="8">
    <source>
        <dbReference type="ARBA" id="ARBA00049902"/>
    </source>
</evidence>
<comment type="catalytic activity">
    <reaction evidence="7">
        <text>Preferential cleavage: (Ac)2-L-Lys-D-Ala-|-D-Ala. Also transpeptidation of peptidyl-alanyl moieties that are N-acyl substituents of D-alanine.</text>
        <dbReference type="EC" id="3.4.16.4"/>
    </reaction>
</comment>
<dbReference type="SUPFAM" id="SSF56601">
    <property type="entry name" value="beta-lactamase/transpeptidase-like"/>
    <property type="match status" value="1"/>
</dbReference>
<keyword evidence="3" id="KW-0328">Glycosyltransferase</keyword>
<dbReference type="InterPro" id="IPR050396">
    <property type="entry name" value="Glycosyltr_51/Transpeptidase"/>
</dbReference>
<dbReference type="Gene3D" id="3.40.710.10">
    <property type="entry name" value="DD-peptidase/beta-lactamase superfamily"/>
    <property type="match status" value="1"/>
</dbReference>
<evidence type="ECO:0000313" key="13">
    <source>
        <dbReference type="Proteomes" id="UP000500857"/>
    </source>
</evidence>
<dbReference type="GO" id="GO:0009002">
    <property type="term" value="F:serine-type D-Ala-D-Ala carboxypeptidase activity"/>
    <property type="evidence" value="ECO:0007669"/>
    <property type="project" value="UniProtKB-EC"/>
</dbReference>
<feature type="region of interest" description="Disordered" evidence="9">
    <location>
        <begin position="757"/>
        <end position="780"/>
    </location>
</feature>
<dbReference type="InterPro" id="IPR001264">
    <property type="entry name" value="Glyco_trans_51"/>
</dbReference>
<evidence type="ECO:0000256" key="1">
    <source>
        <dbReference type="ARBA" id="ARBA00022645"/>
    </source>
</evidence>
<accession>A0A6H1TVX4</accession>
<reference evidence="12 13" key="1">
    <citation type="submission" date="2020-04" db="EMBL/GenBank/DDBJ databases">
        <authorList>
            <person name="Basu S."/>
            <person name="Maruthanayagam V."/>
            <person name="Chakraborty S."/>
            <person name="Pramanik A."/>
            <person name="Mukherjee J."/>
            <person name="Brink B."/>
        </authorList>
    </citation>
    <scope>NUCLEOTIDE SEQUENCE [LARGE SCALE GENOMIC DNA]</scope>
    <source>
        <strain evidence="12 13">AP17</strain>
    </source>
</reference>
<sequence>MAKLNALTEFSARKWHQLNVKQRRGVKIALGLLFLAAIARSLPYLIPIRASDIAQTEQAIVFRDRNGLPLGTLLTRDRDRTAVVSLDRVSPHFIQAILAAEDKRFYRHGALDLQAIGRSLLEAVQARQIVSGASTITMQLARMLEPAPRTLPHKLGEIWLSWRLYAGMSRDEILHAYINRLPMGGNLYGVEAAARTYFGVPASDLTIAQASLLAAIPNDPNHLNPNTHWDALKRRQQYVLDRMVADGYITPQQRDRAYAEQPQRLAGDRGIEAAPHFLFWLANQVPDTVSQVTTTIDRPLQEFAEAQVKQMVRALAPHDVRHAAAIVLDNQTGDVLAYVGSPDYFGDDRLGRNDGVQALRQPGSTLKPFLYQFALEQDIIQPNTILADVPTHYAIPGAKLYSPVDYSEKFLGPARVRLALANSLNVPAVRVLENIGVSAFLDRLHRLGFDHLTQSPEHYGLGLALGSGEVSLWELARAYLTLARRGEAIALNPQIDAPTSHNPRQIGDRSHWALIIDMLGDRYARARAFGVESVLDLPFPAAVKTGTSSDFRDTWTVGFTRDYTVATWVGNFSGDRMKQVSGVTGAAPLWNRIILHLHENREPAPFPNPPGFVKRPICATTGVKPTPECSAVVLEYFEPQDLANYDRPHPVTLSDDYHEWLARQNTPKAIADPVKIVFPQNDDYFVLTPHEETAKIQLKLAGIPADPVEWRIGDRAGVQKRVTTEAKNSLFYELPIGKWTVEVNSGDRRDRITFEIQATESPNAPRGFSISDRPQSTQND</sequence>
<proteinExistence type="predicted"/>
<protein>
    <submittedName>
        <fullName evidence="12">Penicillin-binding protein 1C</fullName>
    </submittedName>
</protein>
<evidence type="ECO:0000256" key="2">
    <source>
        <dbReference type="ARBA" id="ARBA00022670"/>
    </source>
</evidence>
<dbReference type="SUPFAM" id="SSF53955">
    <property type="entry name" value="Lysozyme-like"/>
    <property type="match status" value="1"/>
</dbReference>
<keyword evidence="1" id="KW-0121">Carboxypeptidase</keyword>
<dbReference type="Gene3D" id="1.10.3810.10">
    <property type="entry name" value="Biosynthetic peptidoglycan transglycosylase-like"/>
    <property type="match status" value="1"/>
</dbReference>
<dbReference type="Proteomes" id="UP000500857">
    <property type="component" value="Chromosome"/>
</dbReference>
<dbReference type="NCBIfam" id="TIGR02073">
    <property type="entry name" value="PBP_1c"/>
    <property type="match status" value="1"/>
</dbReference>
<evidence type="ECO:0000313" key="12">
    <source>
        <dbReference type="EMBL" id="QIZ70742.1"/>
    </source>
</evidence>
<organism evidence="12 13">
    <name type="scientific">Oxynema aestuarii AP17</name>
    <dbReference type="NCBI Taxonomy" id="2064643"/>
    <lineage>
        <taxon>Bacteria</taxon>
        <taxon>Bacillati</taxon>
        <taxon>Cyanobacteriota</taxon>
        <taxon>Cyanophyceae</taxon>
        <taxon>Oscillatoriophycideae</taxon>
        <taxon>Oscillatoriales</taxon>
        <taxon>Oscillatoriaceae</taxon>
        <taxon>Oxynema</taxon>
        <taxon>Oxynema aestuarii</taxon>
    </lineage>
</organism>
<dbReference type="GO" id="GO:0008955">
    <property type="term" value="F:peptidoglycan glycosyltransferase activity"/>
    <property type="evidence" value="ECO:0007669"/>
    <property type="project" value="UniProtKB-EC"/>
</dbReference>
<dbReference type="InterPro" id="IPR001460">
    <property type="entry name" value="PCN-bd_Tpept"/>
</dbReference>
<dbReference type="Pfam" id="PF00905">
    <property type="entry name" value="Transpeptidase"/>
    <property type="match status" value="1"/>
</dbReference>
<dbReference type="InterPro" id="IPR011815">
    <property type="entry name" value="PBP_1c"/>
</dbReference>
<dbReference type="InterPro" id="IPR012338">
    <property type="entry name" value="Beta-lactam/transpept-like"/>
</dbReference>
<evidence type="ECO:0000259" key="11">
    <source>
        <dbReference type="Pfam" id="PF00912"/>
    </source>
</evidence>
<evidence type="ECO:0000256" key="5">
    <source>
        <dbReference type="ARBA" id="ARBA00022801"/>
    </source>
</evidence>
<comment type="catalytic activity">
    <reaction evidence="8">
        <text>[GlcNAc-(1-&gt;4)-Mur2Ac(oyl-L-Ala-gamma-D-Glu-L-Lys-D-Ala-D-Ala)](n)-di-trans,octa-cis-undecaprenyl diphosphate + beta-D-GlcNAc-(1-&gt;4)-Mur2Ac(oyl-L-Ala-gamma-D-Glu-L-Lys-D-Ala-D-Ala)-di-trans,octa-cis-undecaprenyl diphosphate = [GlcNAc-(1-&gt;4)-Mur2Ac(oyl-L-Ala-gamma-D-Glu-L-Lys-D-Ala-D-Ala)](n+1)-di-trans,octa-cis-undecaprenyl diphosphate + di-trans,octa-cis-undecaprenyl diphosphate + H(+)</text>
        <dbReference type="Rhea" id="RHEA:23708"/>
        <dbReference type="Rhea" id="RHEA-COMP:9602"/>
        <dbReference type="Rhea" id="RHEA-COMP:9603"/>
        <dbReference type="ChEBI" id="CHEBI:15378"/>
        <dbReference type="ChEBI" id="CHEBI:58405"/>
        <dbReference type="ChEBI" id="CHEBI:60033"/>
        <dbReference type="ChEBI" id="CHEBI:78435"/>
        <dbReference type="EC" id="2.4.99.28"/>
    </reaction>
</comment>
<keyword evidence="5" id="KW-0378">Hydrolase</keyword>
<keyword evidence="4" id="KW-0808">Transferase</keyword>
<evidence type="ECO:0000256" key="6">
    <source>
        <dbReference type="ARBA" id="ARBA00023268"/>
    </source>
</evidence>
<dbReference type="GO" id="GO:0030288">
    <property type="term" value="C:outer membrane-bounded periplasmic space"/>
    <property type="evidence" value="ECO:0007669"/>
    <property type="project" value="TreeGrafter"/>
</dbReference>
<dbReference type="GO" id="GO:0006508">
    <property type="term" value="P:proteolysis"/>
    <property type="evidence" value="ECO:0007669"/>
    <property type="project" value="UniProtKB-KW"/>
</dbReference>